<dbReference type="SMART" id="SM00086">
    <property type="entry name" value="PAC"/>
    <property type="match status" value="1"/>
</dbReference>
<keyword evidence="6 14" id="KW-0812">Transmembrane</keyword>
<evidence type="ECO:0000256" key="4">
    <source>
        <dbReference type="ARBA" id="ARBA00022553"/>
    </source>
</evidence>
<dbReference type="PANTHER" id="PTHR42878:SF7">
    <property type="entry name" value="SENSOR HISTIDINE KINASE GLRK"/>
    <property type="match status" value="1"/>
</dbReference>
<feature type="domain" description="Histidine kinase" evidence="15">
    <location>
        <begin position="459"/>
        <end position="674"/>
    </location>
</feature>
<dbReference type="CDD" id="cd00130">
    <property type="entry name" value="PAS"/>
    <property type="match status" value="1"/>
</dbReference>
<evidence type="ECO:0000256" key="3">
    <source>
        <dbReference type="ARBA" id="ARBA00012438"/>
    </source>
</evidence>
<dbReference type="PROSITE" id="PS50113">
    <property type="entry name" value="PAC"/>
    <property type="match status" value="1"/>
</dbReference>
<dbReference type="Gene3D" id="3.30.450.20">
    <property type="entry name" value="PAS domain"/>
    <property type="match status" value="1"/>
</dbReference>
<dbReference type="InterPro" id="IPR000014">
    <property type="entry name" value="PAS"/>
</dbReference>
<keyword evidence="12 14" id="KW-0472">Membrane</keyword>
<evidence type="ECO:0000256" key="1">
    <source>
        <dbReference type="ARBA" id="ARBA00000085"/>
    </source>
</evidence>
<dbReference type="InterPro" id="IPR036890">
    <property type="entry name" value="HATPase_C_sf"/>
</dbReference>
<keyword evidence="5" id="KW-0808">Transferase</keyword>
<dbReference type="CDD" id="cd00082">
    <property type="entry name" value="HisKA"/>
    <property type="match status" value="1"/>
</dbReference>
<dbReference type="CDD" id="cd19410">
    <property type="entry name" value="HK9-like_sensor"/>
    <property type="match status" value="1"/>
</dbReference>
<dbReference type="SMART" id="SM00387">
    <property type="entry name" value="HATPase_c"/>
    <property type="match status" value="1"/>
</dbReference>
<keyword evidence="7" id="KW-0547">Nucleotide-binding</keyword>
<evidence type="ECO:0000256" key="7">
    <source>
        <dbReference type="ARBA" id="ARBA00022741"/>
    </source>
</evidence>
<dbReference type="EC" id="2.7.13.3" evidence="3"/>
<accession>A0ABY7TA98</accession>
<evidence type="ECO:0000256" key="8">
    <source>
        <dbReference type="ARBA" id="ARBA00022777"/>
    </source>
</evidence>
<dbReference type="PROSITE" id="PS50112">
    <property type="entry name" value="PAS"/>
    <property type="match status" value="1"/>
</dbReference>
<dbReference type="PANTHER" id="PTHR42878">
    <property type="entry name" value="TWO-COMPONENT HISTIDINE KINASE"/>
    <property type="match status" value="1"/>
</dbReference>
<dbReference type="InterPro" id="IPR004358">
    <property type="entry name" value="Sig_transdc_His_kin-like_C"/>
</dbReference>
<keyword evidence="13" id="KW-0175">Coiled coil</keyword>
<evidence type="ECO:0000259" key="17">
    <source>
        <dbReference type="PROSITE" id="PS50113"/>
    </source>
</evidence>
<evidence type="ECO:0000259" key="15">
    <source>
        <dbReference type="PROSITE" id="PS50109"/>
    </source>
</evidence>
<organism evidence="18 19">
    <name type="scientific">Mucilaginibacter jinjuensis</name>
    <dbReference type="NCBI Taxonomy" id="1176721"/>
    <lineage>
        <taxon>Bacteria</taxon>
        <taxon>Pseudomonadati</taxon>
        <taxon>Bacteroidota</taxon>
        <taxon>Sphingobacteriia</taxon>
        <taxon>Sphingobacteriales</taxon>
        <taxon>Sphingobacteriaceae</taxon>
        <taxon>Mucilaginibacter</taxon>
    </lineage>
</organism>
<evidence type="ECO:0000256" key="14">
    <source>
        <dbReference type="SAM" id="Phobius"/>
    </source>
</evidence>
<keyword evidence="10 14" id="KW-1133">Transmembrane helix</keyword>
<dbReference type="InterPro" id="IPR036097">
    <property type="entry name" value="HisK_dim/P_sf"/>
</dbReference>
<proteinExistence type="predicted"/>
<evidence type="ECO:0000256" key="13">
    <source>
        <dbReference type="SAM" id="Coils"/>
    </source>
</evidence>
<evidence type="ECO:0000256" key="5">
    <source>
        <dbReference type="ARBA" id="ARBA00022679"/>
    </source>
</evidence>
<feature type="coiled-coil region" evidence="13">
    <location>
        <begin position="208"/>
        <end position="327"/>
    </location>
</feature>
<evidence type="ECO:0000256" key="2">
    <source>
        <dbReference type="ARBA" id="ARBA00004141"/>
    </source>
</evidence>
<dbReference type="SUPFAM" id="SSF55874">
    <property type="entry name" value="ATPase domain of HSP90 chaperone/DNA topoisomerase II/histidine kinase"/>
    <property type="match status" value="1"/>
</dbReference>
<dbReference type="InterPro" id="IPR013767">
    <property type="entry name" value="PAS_fold"/>
</dbReference>
<dbReference type="Pfam" id="PF02518">
    <property type="entry name" value="HATPase_c"/>
    <property type="match status" value="1"/>
</dbReference>
<evidence type="ECO:0000256" key="12">
    <source>
        <dbReference type="ARBA" id="ARBA00023136"/>
    </source>
</evidence>
<reference evidence="18 19" key="1">
    <citation type="submission" date="2023-02" db="EMBL/GenBank/DDBJ databases">
        <title>Genome sequence of Mucilaginibacter jinjuensis strain KACC 16571.</title>
        <authorList>
            <person name="Kim S."/>
            <person name="Heo J."/>
            <person name="Kwon S.-W."/>
        </authorList>
    </citation>
    <scope>NUCLEOTIDE SEQUENCE [LARGE SCALE GENOMIC DNA]</scope>
    <source>
        <strain evidence="18 19">KACC 16571</strain>
    </source>
</reference>
<dbReference type="PRINTS" id="PR00344">
    <property type="entry name" value="BCTRLSENSOR"/>
</dbReference>
<dbReference type="InterPro" id="IPR003594">
    <property type="entry name" value="HATPase_dom"/>
</dbReference>
<keyword evidence="9" id="KW-0067">ATP-binding</keyword>
<dbReference type="SUPFAM" id="SSF47384">
    <property type="entry name" value="Homodimeric domain of signal transducing histidine kinase"/>
    <property type="match status" value="1"/>
</dbReference>
<name>A0ABY7TA98_9SPHI</name>
<feature type="transmembrane region" description="Helical" evidence="14">
    <location>
        <begin position="175"/>
        <end position="199"/>
    </location>
</feature>
<keyword evidence="4" id="KW-0597">Phosphoprotein</keyword>
<keyword evidence="11" id="KW-0902">Two-component regulatory system</keyword>
<dbReference type="RefSeq" id="WP_273631729.1">
    <property type="nucleotide sequence ID" value="NZ_CP117167.1"/>
</dbReference>
<evidence type="ECO:0000313" key="19">
    <source>
        <dbReference type="Proteomes" id="UP001216139"/>
    </source>
</evidence>
<evidence type="ECO:0000256" key="9">
    <source>
        <dbReference type="ARBA" id="ARBA00022840"/>
    </source>
</evidence>
<dbReference type="PROSITE" id="PS50109">
    <property type="entry name" value="HIS_KIN"/>
    <property type="match status" value="1"/>
</dbReference>
<dbReference type="InterPro" id="IPR000700">
    <property type="entry name" value="PAS-assoc_C"/>
</dbReference>
<evidence type="ECO:0000256" key="10">
    <source>
        <dbReference type="ARBA" id="ARBA00022989"/>
    </source>
</evidence>
<comment type="subcellular location">
    <subcellularLocation>
        <location evidence="2">Membrane</location>
        <topology evidence="2">Multi-pass membrane protein</topology>
    </subcellularLocation>
</comment>
<evidence type="ECO:0000256" key="6">
    <source>
        <dbReference type="ARBA" id="ARBA00022692"/>
    </source>
</evidence>
<dbReference type="InterPro" id="IPR005467">
    <property type="entry name" value="His_kinase_dom"/>
</dbReference>
<dbReference type="InterPro" id="IPR007891">
    <property type="entry name" value="CHASE3"/>
</dbReference>
<gene>
    <name evidence="18" type="ORF">PQO05_05765</name>
</gene>
<feature type="domain" description="PAC" evidence="17">
    <location>
        <begin position="403"/>
        <end position="455"/>
    </location>
</feature>
<dbReference type="SUPFAM" id="SSF55785">
    <property type="entry name" value="PYP-like sensor domain (PAS domain)"/>
    <property type="match status" value="1"/>
</dbReference>
<dbReference type="EMBL" id="CP117167">
    <property type="protein sequence ID" value="WCT13439.1"/>
    <property type="molecule type" value="Genomic_DNA"/>
</dbReference>
<dbReference type="Gene3D" id="1.10.287.130">
    <property type="match status" value="1"/>
</dbReference>
<sequence length="674" mass="75182">MMTKFNRDLRLGYGISILIVLVVMLVSYLMLQNLLQTDRAVEQGALSMQRLEKVLSVMKDAETGQRGYLLSGRSNFLEPYNGAYTQAMSLTGDLIKQTAGNKVEQDQIRAVLALLQNRLPIFAQLVAKKQRGEAITPADMDAGKSAMDALRQSVARAENYEQDILAQRRRSLNHYVTLAPLFLLLAALTAIVVTCYSYRNVVSNYRDRERLTGEIQIRERLAQDLNEELSAANEEITAANEELIAINEELLEAREDLSNTNDSLERKVTERTRALQDSKQEAQALNEELTAMNEEMAATNEELTASNEELAESREQLQVMLDELNVAHEYSVKLASIVESSDDAIIGKNLKGIVTSWNRGAEQIFGYTEHEIVGKSILTLIPEDRQHEEPMILGKLRNGEKIDHYETVRRRQDGRLIHVALTISPIHDKEGRVIGVSKIARDITEQKQDEQRKNDFIGMASHELKTPLTSLNALIQVLQRRLAASTDPFVPQALDKATRQTRKMTSLINGFLNVSRLESGKLEIAKSQFDLVALIREDLDEMRLTVSSHTFTLDAPGQVMVTADREKIGSVITNLLSNAVKYSPKANQVEIGCQVTDGEVIVSVHDEGMGIRPQDLSRIFDRYYRSGSEQIKHISGFGVGLYLSAEIIGRHGGTIRAASKKGAGSTFSFTLPLA</sequence>
<dbReference type="Pfam" id="PF00512">
    <property type="entry name" value="HisKA"/>
    <property type="match status" value="1"/>
</dbReference>
<dbReference type="InterPro" id="IPR001610">
    <property type="entry name" value="PAC"/>
</dbReference>
<dbReference type="Pfam" id="PF00989">
    <property type="entry name" value="PAS"/>
    <property type="match status" value="1"/>
</dbReference>
<dbReference type="NCBIfam" id="TIGR00229">
    <property type="entry name" value="sensory_box"/>
    <property type="match status" value="1"/>
</dbReference>
<feature type="transmembrane region" description="Helical" evidence="14">
    <location>
        <begin position="12"/>
        <end position="31"/>
    </location>
</feature>
<dbReference type="SMART" id="SM00091">
    <property type="entry name" value="PAS"/>
    <property type="match status" value="1"/>
</dbReference>
<dbReference type="Pfam" id="PF05227">
    <property type="entry name" value="CHASE3"/>
    <property type="match status" value="1"/>
</dbReference>
<dbReference type="InterPro" id="IPR050351">
    <property type="entry name" value="BphY/WalK/GraS-like"/>
</dbReference>
<comment type="catalytic activity">
    <reaction evidence="1">
        <text>ATP + protein L-histidine = ADP + protein N-phospho-L-histidine.</text>
        <dbReference type="EC" id="2.7.13.3"/>
    </reaction>
</comment>
<dbReference type="Proteomes" id="UP001216139">
    <property type="component" value="Chromosome"/>
</dbReference>
<evidence type="ECO:0000259" key="16">
    <source>
        <dbReference type="PROSITE" id="PS50112"/>
    </source>
</evidence>
<keyword evidence="19" id="KW-1185">Reference proteome</keyword>
<evidence type="ECO:0000313" key="18">
    <source>
        <dbReference type="EMBL" id="WCT13439.1"/>
    </source>
</evidence>
<protein>
    <recommendedName>
        <fullName evidence="3">histidine kinase</fullName>
        <ecNumber evidence="3">2.7.13.3</ecNumber>
    </recommendedName>
</protein>
<evidence type="ECO:0000256" key="11">
    <source>
        <dbReference type="ARBA" id="ARBA00023012"/>
    </source>
</evidence>
<dbReference type="SMART" id="SM00388">
    <property type="entry name" value="HisKA"/>
    <property type="match status" value="1"/>
</dbReference>
<keyword evidence="8" id="KW-0418">Kinase</keyword>
<dbReference type="InterPro" id="IPR035965">
    <property type="entry name" value="PAS-like_dom_sf"/>
</dbReference>
<feature type="domain" description="PAS" evidence="16">
    <location>
        <begin position="330"/>
        <end position="399"/>
    </location>
</feature>
<dbReference type="InterPro" id="IPR003661">
    <property type="entry name" value="HisK_dim/P_dom"/>
</dbReference>
<dbReference type="Gene3D" id="3.30.565.10">
    <property type="entry name" value="Histidine kinase-like ATPase, C-terminal domain"/>
    <property type="match status" value="1"/>
</dbReference>